<keyword evidence="2" id="KW-1185">Reference proteome</keyword>
<evidence type="ECO:0000313" key="2">
    <source>
        <dbReference type="Proteomes" id="UP000321746"/>
    </source>
</evidence>
<dbReference type="Proteomes" id="UP000321746">
    <property type="component" value="Unassembled WGS sequence"/>
</dbReference>
<evidence type="ECO:0000313" key="1">
    <source>
        <dbReference type="EMBL" id="GEN63319.1"/>
    </source>
</evidence>
<dbReference type="EMBL" id="BJYG01000018">
    <property type="protein sequence ID" value="GEN63319.1"/>
    <property type="molecule type" value="Genomic_DNA"/>
</dbReference>
<gene>
    <name evidence="1" type="ORF">AOE01nite_15430</name>
</gene>
<protein>
    <submittedName>
        <fullName evidence="1">Uncharacterized protein</fullName>
    </submittedName>
</protein>
<dbReference type="AlphaFoldDB" id="A0A511XK59"/>
<dbReference type="RefSeq" id="WP_146887754.1">
    <property type="nucleotide sequence ID" value="NZ_BJYG01000018.1"/>
</dbReference>
<reference evidence="1 2" key="1">
    <citation type="submission" date="2019-07" db="EMBL/GenBank/DDBJ databases">
        <title>Whole genome shotgun sequence of Acetobacter oeni NBRC 105207.</title>
        <authorList>
            <person name="Hosoyama A."/>
            <person name="Uohara A."/>
            <person name="Ohji S."/>
            <person name="Ichikawa N."/>
        </authorList>
    </citation>
    <scope>NUCLEOTIDE SEQUENCE [LARGE SCALE GENOMIC DNA]</scope>
    <source>
        <strain evidence="1 2">NBRC 105207</strain>
    </source>
</reference>
<sequence length="149" mass="15867">MTGDSYQIPLIITTPEQVSDWSGERRSTALLLDATESGFFDDVRGWLEVVSADRARSGFMAVSAGPSPVRAGHAVGKMRASHGTACTCCVVRAPVAAQMLALFQARARGLRGFFRSIVLVVSPGQVTAVEASLQADSPVLSLFKIQAER</sequence>
<proteinExistence type="predicted"/>
<name>A0A511XK59_9PROT</name>
<comment type="caution">
    <text evidence="1">The sequence shown here is derived from an EMBL/GenBank/DDBJ whole genome shotgun (WGS) entry which is preliminary data.</text>
</comment>
<accession>A0A511XK59</accession>
<organism evidence="1 2">
    <name type="scientific">Acetobacter oeni</name>
    <dbReference type="NCBI Taxonomy" id="304077"/>
    <lineage>
        <taxon>Bacteria</taxon>
        <taxon>Pseudomonadati</taxon>
        <taxon>Pseudomonadota</taxon>
        <taxon>Alphaproteobacteria</taxon>
        <taxon>Acetobacterales</taxon>
        <taxon>Acetobacteraceae</taxon>
        <taxon>Acetobacter</taxon>
    </lineage>
</organism>